<feature type="transmembrane region" description="Helical" evidence="2">
    <location>
        <begin position="184"/>
        <end position="209"/>
    </location>
</feature>
<dbReference type="CDD" id="cd00063">
    <property type="entry name" value="FN3"/>
    <property type="match status" value="1"/>
</dbReference>
<evidence type="ECO:0000313" key="4">
    <source>
        <dbReference type="EMBL" id="KAK3727583.1"/>
    </source>
</evidence>
<name>A0AAE0Y032_9GAST</name>
<feature type="domain" description="Fibronectin type-III" evidence="3">
    <location>
        <begin position="75"/>
        <end position="177"/>
    </location>
</feature>
<dbReference type="EMBL" id="JAWDGP010007237">
    <property type="protein sequence ID" value="KAK3727583.1"/>
    <property type="molecule type" value="Genomic_DNA"/>
</dbReference>
<dbReference type="Gene3D" id="2.60.40.10">
    <property type="entry name" value="Immunoglobulins"/>
    <property type="match status" value="1"/>
</dbReference>
<keyword evidence="2" id="KW-0472">Membrane</keyword>
<dbReference type="InterPro" id="IPR036116">
    <property type="entry name" value="FN3_sf"/>
</dbReference>
<accession>A0AAE0Y032</accession>
<keyword evidence="2" id="KW-1133">Transmembrane helix</keyword>
<keyword evidence="5" id="KW-1185">Reference proteome</keyword>
<dbReference type="InterPro" id="IPR003961">
    <property type="entry name" value="FN3_dom"/>
</dbReference>
<dbReference type="SUPFAM" id="SSF49265">
    <property type="entry name" value="Fibronectin type III"/>
    <property type="match status" value="1"/>
</dbReference>
<sequence>MIIRKVLKSLVLNDPLLQHKTFIFTTSAARHTEVNKIANKSIATGYMARAFCVALFRIVILMSATVEATVYPWLNDNDVQVINRTSTSVVLTWRLPTEMRPSEVRKYRLFVSYRRRGYSLRTIEALPSDPDCSLMLSYCHLRDLVPGQAYSATISIDYIRNETLLGRANLPFATRDPSKKDEEIMWWLLYVAVPAAVAVVLLVTIICIARCCRCWRKKKVSNKKTPKTGEEAGKKTGSSTASPESSGLDRKHSLQTRQWVKNTLECIDLDPETSTYDHPLVSSPTYDTPRDMNSPVSALAVSSSARSHFYMEFVDRPPSSASSDAPKKRSKSTSTMLGTKCKDKKLKKSRTNPSMHTVSAELPASVNNQEIREPPKPCKIKPPINLIHKSASLPSCQQQKQPLPSLRQETPPNTPLAELHQKLQGKLLQQQQLQAEGQTDLDTPLYANTEDLTKLKGNARKMFPML</sequence>
<dbReference type="AlphaFoldDB" id="A0AAE0Y032"/>
<feature type="region of interest" description="Disordered" evidence="1">
    <location>
        <begin position="223"/>
        <end position="254"/>
    </location>
</feature>
<reference evidence="4" key="1">
    <citation type="journal article" date="2023" name="G3 (Bethesda)">
        <title>A reference genome for the long-term kleptoplast-retaining sea slug Elysia crispata morphotype clarki.</title>
        <authorList>
            <person name="Eastman K.E."/>
            <person name="Pendleton A.L."/>
            <person name="Shaikh M.A."/>
            <person name="Suttiyut T."/>
            <person name="Ogas R."/>
            <person name="Tomko P."/>
            <person name="Gavelis G."/>
            <person name="Widhalm J.R."/>
            <person name="Wisecaver J.H."/>
        </authorList>
    </citation>
    <scope>NUCLEOTIDE SEQUENCE</scope>
    <source>
        <strain evidence="4">ECLA1</strain>
    </source>
</reference>
<keyword evidence="2" id="KW-0812">Transmembrane</keyword>
<dbReference type="InterPro" id="IPR013783">
    <property type="entry name" value="Ig-like_fold"/>
</dbReference>
<dbReference type="Proteomes" id="UP001283361">
    <property type="component" value="Unassembled WGS sequence"/>
</dbReference>
<feature type="compositionally biased region" description="Polar residues" evidence="1">
    <location>
        <begin position="236"/>
        <end position="245"/>
    </location>
</feature>
<gene>
    <name evidence="4" type="ORF">RRG08_009804</name>
</gene>
<evidence type="ECO:0000256" key="1">
    <source>
        <dbReference type="SAM" id="MobiDB-lite"/>
    </source>
</evidence>
<comment type="caution">
    <text evidence="4">The sequence shown here is derived from an EMBL/GenBank/DDBJ whole genome shotgun (WGS) entry which is preliminary data.</text>
</comment>
<feature type="transmembrane region" description="Helical" evidence="2">
    <location>
        <begin position="46"/>
        <end position="66"/>
    </location>
</feature>
<evidence type="ECO:0000313" key="5">
    <source>
        <dbReference type="Proteomes" id="UP001283361"/>
    </source>
</evidence>
<evidence type="ECO:0000256" key="2">
    <source>
        <dbReference type="SAM" id="Phobius"/>
    </source>
</evidence>
<evidence type="ECO:0000259" key="3">
    <source>
        <dbReference type="PROSITE" id="PS50853"/>
    </source>
</evidence>
<feature type="region of interest" description="Disordered" evidence="1">
    <location>
        <begin position="316"/>
        <end position="337"/>
    </location>
</feature>
<protein>
    <recommendedName>
        <fullName evidence="3">Fibronectin type-III domain-containing protein</fullName>
    </recommendedName>
</protein>
<proteinExistence type="predicted"/>
<organism evidence="4 5">
    <name type="scientific">Elysia crispata</name>
    <name type="common">lettuce slug</name>
    <dbReference type="NCBI Taxonomy" id="231223"/>
    <lineage>
        <taxon>Eukaryota</taxon>
        <taxon>Metazoa</taxon>
        <taxon>Spiralia</taxon>
        <taxon>Lophotrochozoa</taxon>
        <taxon>Mollusca</taxon>
        <taxon>Gastropoda</taxon>
        <taxon>Heterobranchia</taxon>
        <taxon>Euthyneura</taxon>
        <taxon>Panpulmonata</taxon>
        <taxon>Sacoglossa</taxon>
        <taxon>Placobranchoidea</taxon>
        <taxon>Plakobranchidae</taxon>
        <taxon>Elysia</taxon>
    </lineage>
</organism>
<dbReference type="PROSITE" id="PS50853">
    <property type="entry name" value="FN3"/>
    <property type="match status" value="1"/>
</dbReference>